<evidence type="ECO:0000313" key="4">
    <source>
        <dbReference type="EMBL" id="ADU97465.1"/>
    </source>
</evidence>
<organism evidence="4 5">
    <name type="scientific">Thermovibrio ammonificans (strain DSM 15698 / JCM 12110 / HB-1)</name>
    <dbReference type="NCBI Taxonomy" id="648996"/>
    <lineage>
        <taxon>Bacteria</taxon>
        <taxon>Pseudomonadati</taxon>
        <taxon>Aquificota</taxon>
        <taxon>Aquificia</taxon>
        <taxon>Desulfurobacteriales</taxon>
        <taxon>Desulfurobacteriaceae</taxon>
        <taxon>Thermovibrio</taxon>
    </lineage>
</organism>
<dbReference type="AlphaFoldDB" id="E8T4K7"/>
<dbReference type="InterPro" id="IPR006675">
    <property type="entry name" value="HDIG_dom"/>
</dbReference>
<dbReference type="CDD" id="cd00077">
    <property type="entry name" value="HDc"/>
    <property type="match status" value="2"/>
</dbReference>
<keyword evidence="1" id="KW-0175">Coiled coil</keyword>
<gene>
    <name evidence="4" type="ordered locus">Theam_1504</name>
</gene>
<dbReference type="SUPFAM" id="SSF109604">
    <property type="entry name" value="HD-domain/PDEase-like"/>
    <property type="match status" value="2"/>
</dbReference>
<proteinExistence type="predicted"/>
<dbReference type="Pfam" id="PF01966">
    <property type="entry name" value="HD"/>
    <property type="match status" value="1"/>
</dbReference>
<dbReference type="GO" id="GO:0016787">
    <property type="term" value="F:hydrolase activity"/>
    <property type="evidence" value="ECO:0007669"/>
    <property type="project" value="UniProtKB-KW"/>
</dbReference>
<dbReference type="InterPro" id="IPR006674">
    <property type="entry name" value="HD_domain"/>
</dbReference>
<dbReference type="KEGG" id="tam:Theam_1504"/>
<dbReference type="PROSITE" id="PS51832">
    <property type="entry name" value="HD_GYP"/>
    <property type="match status" value="1"/>
</dbReference>
<dbReference type="PANTHER" id="PTHR43155">
    <property type="entry name" value="CYCLIC DI-GMP PHOSPHODIESTERASE PA4108-RELATED"/>
    <property type="match status" value="1"/>
</dbReference>
<dbReference type="EMBL" id="CP002444">
    <property type="protein sequence ID" value="ADU97465.1"/>
    <property type="molecule type" value="Genomic_DNA"/>
</dbReference>
<protein>
    <submittedName>
        <fullName evidence="4">Metal dependent phosphohydrolase</fullName>
    </submittedName>
</protein>
<evidence type="ECO:0000313" key="5">
    <source>
        <dbReference type="Proteomes" id="UP000006362"/>
    </source>
</evidence>
<dbReference type="InterPro" id="IPR037522">
    <property type="entry name" value="HD_GYP_dom"/>
</dbReference>
<dbReference type="PANTHER" id="PTHR43155:SF1">
    <property type="entry name" value="3'3'-CGAMP-SPECIFIC PHOSPHODIESTERASE 1"/>
    <property type="match status" value="1"/>
</dbReference>
<accession>E8T4K7</accession>
<dbReference type="RefSeq" id="WP_013538251.1">
    <property type="nucleotide sequence ID" value="NC_014926.1"/>
</dbReference>
<dbReference type="InterPro" id="IPR003607">
    <property type="entry name" value="HD/PDEase_dom"/>
</dbReference>
<dbReference type="eggNOG" id="COG2206">
    <property type="taxonomic scope" value="Bacteria"/>
</dbReference>
<dbReference type="Gene3D" id="1.10.3210.10">
    <property type="entry name" value="Hypothetical protein af1432"/>
    <property type="match status" value="2"/>
</dbReference>
<name>E8T4K7_THEA1</name>
<dbReference type="OrthoDB" id="9377at2"/>
<evidence type="ECO:0000256" key="1">
    <source>
        <dbReference type="SAM" id="Coils"/>
    </source>
</evidence>
<feature type="domain" description="HD-GYP" evidence="3">
    <location>
        <begin position="223"/>
        <end position="418"/>
    </location>
</feature>
<dbReference type="eggNOG" id="COG3437">
    <property type="taxonomic scope" value="Bacteria"/>
</dbReference>
<keyword evidence="5" id="KW-1185">Reference proteome</keyword>
<dbReference type="Proteomes" id="UP000006362">
    <property type="component" value="Chromosome"/>
</dbReference>
<dbReference type="STRING" id="648996.Theam_1504"/>
<sequence length="439" mass="50221">MNGETVNLSKFLLAVSSINSLADPVLNDHNYRVAFIAYTVAREVTYSPSFIHNVLVSGLLHDIGLLLTSYEDAKLVKDLEDPELGVKIHAHAEVGYRLLKEFPILKAEAIAVRYHHIPYRDFVEQQDKFIPFASLIIHLADRIDVFVSARVNRESPFSSIPHLLSPLEEYLLKQRGTLLDPALVDIFLGKVAPKEAFWYHLLSQEALKRDLERLLVSFSSRMPVEFFYQLSQLFAYLIDFKSPFTATHSSGVAQTAVSLASFFNFTSPDLRKMRVAGLLHDVGKVAIPREILEKPGRLTEEEFSIMKSHVFYTFKILEELDACRNVLEWASYHHETLDGNGYPFKLAAKDLSLGSRIMAVADIFTALMEDRPYKKGLPVQTAFEILEQLSSQRKIDVRVYRVLRKNYEMIEKQRSTAQQRARELYNKLKSISSEELQSF</sequence>
<dbReference type="HOGENOM" id="CLU_040286_2_0_0"/>
<dbReference type="NCBIfam" id="TIGR00277">
    <property type="entry name" value="HDIG"/>
    <property type="match status" value="1"/>
</dbReference>
<dbReference type="Pfam" id="PF13487">
    <property type="entry name" value="HD_5"/>
    <property type="match status" value="1"/>
</dbReference>
<evidence type="ECO:0000259" key="3">
    <source>
        <dbReference type="PROSITE" id="PS51832"/>
    </source>
</evidence>
<dbReference type="SMART" id="SM00471">
    <property type="entry name" value="HDc"/>
    <property type="match status" value="2"/>
</dbReference>
<dbReference type="PROSITE" id="PS51831">
    <property type="entry name" value="HD"/>
    <property type="match status" value="1"/>
</dbReference>
<reference evidence="4" key="1">
    <citation type="submission" date="2011-01" db="EMBL/GenBank/DDBJ databases">
        <title>Complete sequence of chromosome of Thermovibrio ammonificans HB-1.</title>
        <authorList>
            <consortium name="US DOE Joint Genome Institute"/>
            <person name="Lucas S."/>
            <person name="Copeland A."/>
            <person name="Lapidus A."/>
            <person name="Cheng J.-F."/>
            <person name="Goodwin L."/>
            <person name="Pitluck S."/>
            <person name="Davenport K."/>
            <person name="Detter J.C."/>
            <person name="Han C."/>
            <person name="Tapia R."/>
            <person name="Land M."/>
            <person name="Hauser L."/>
            <person name="Kyrpides N."/>
            <person name="Ivanova N."/>
            <person name="Ovchinnikova G."/>
            <person name="Vetriani C."/>
            <person name="Woyke T."/>
        </authorList>
    </citation>
    <scope>NUCLEOTIDE SEQUENCE [LARGE SCALE GENOMIC DNA]</scope>
    <source>
        <strain evidence="4">HB-1</strain>
    </source>
</reference>
<feature type="coiled-coil region" evidence="1">
    <location>
        <begin position="400"/>
        <end position="434"/>
    </location>
</feature>
<feature type="domain" description="HD" evidence="2">
    <location>
        <begin position="245"/>
        <end position="367"/>
    </location>
</feature>
<evidence type="ECO:0000259" key="2">
    <source>
        <dbReference type="PROSITE" id="PS51831"/>
    </source>
</evidence>